<dbReference type="InParanoid" id="A2FUG0"/>
<dbReference type="KEGG" id="tva:4749149"/>
<keyword evidence="1" id="KW-0472">Membrane</keyword>
<evidence type="ECO:0000256" key="1">
    <source>
        <dbReference type="SAM" id="Phobius"/>
    </source>
</evidence>
<evidence type="ECO:0000313" key="2">
    <source>
        <dbReference type="EMBL" id="EAX91455.1"/>
    </source>
</evidence>
<proteinExistence type="predicted"/>
<sequence length="305" mass="34831">MIFLFLRSLALGSPFNNKRRSNKYFISGQFGTNTVEIPNELTTSLTFEANTFVIFLNFSKDVKTYIISNKIMFENFQFADCRAIYFETRGSLQFQNTNSQQTSFTYCSFNINSSKINIMKNINIFTGNGKSTIYSFSEPYVSIFLPLLNHNASALIYDSKRVKYMYDFSGKSMQATNSSKPTVIIASSNNSEPFSYSIQDENETVLHYSISRESQMYKAYSVNGQKGVFDIITKEKVEIPFDSQKQEKIIIAAAVGSVSVVIICIVVIILFMKRRQNKIKLNSTPILQKDTNYEAPKEETFTNPY</sequence>
<accession>A2FUG0</accession>
<name>A2FUG0_TRIV3</name>
<evidence type="ECO:0000313" key="3">
    <source>
        <dbReference type="Proteomes" id="UP000001542"/>
    </source>
</evidence>
<protein>
    <recommendedName>
        <fullName evidence="4">Transmembrane protein</fullName>
    </recommendedName>
</protein>
<evidence type="ECO:0008006" key="4">
    <source>
        <dbReference type="Google" id="ProtNLM"/>
    </source>
</evidence>
<keyword evidence="1" id="KW-0812">Transmembrane</keyword>
<gene>
    <name evidence="2" type="ORF">TVAG_078930</name>
</gene>
<dbReference type="EMBL" id="DS114034">
    <property type="protein sequence ID" value="EAX91455.1"/>
    <property type="molecule type" value="Genomic_DNA"/>
</dbReference>
<keyword evidence="1" id="KW-1133">Transmembrane helix</keyword>
<dbReference type="AlphaFoldDB" id="A2FUG0"/>
<dbReference type="VEuPathDB" id="TrichDB:TVAG_078930"/>
<dbReference type="Proteomes" id="UP000001542">
    <property type="component" value="Unassembled WGS sequence"/>
</dbReference>
<keyword evidence="3" id="KW-1185">Reference proteome</keyword>
<dbReference type="VEuPathDB" id="TrichDB:TVAGG3_0720460"/>
<dbReference type="RefSeq" id="XP_001304385.1">
    <property type="nucleotide sequence ID" value="XM_001304384.1"/>
</dbReference>
<organism evidence="2 3">
    <name type="scientific">Trichomonas vaginalis (strain ATCC PRA-98 / G3)</name>
    <dbReference type="NCBI Taxonomy" id="412133"/>
    <lineage>
        <taxon>Eukaryota</taxon>
        <taxon>Metamonada</taxon>
        <taxon>Parabasalia</taxon>
        <taxon>Trichomonadida</taxon>
        <taxon>Trichomonadidae</taxon>
        <taxon>Trichomonas</taxon>
    </lineage>
</organism>
<feature type="transmembrane region" description="Helical" evidence="1">
    <location>
        <begin position="249"/>
        <end position="272"/>
    </location>
</feature>
<reference evidence="2" key="2">
    <citation type="journal article" date="2007" name="Science">
        <title>Draft genome sequence of the sexually transmitted pathogen Trichomonas vaginalis.</title>
        <authorList>
            <person name="Carlton J.M."/>
            <person name="Hirt R.P."/>
            <person name="Silva J.C."/>
            <person name="Delcher A.L."/>
            <person name="Schatz M."/>
            <person name="Zhao Q."/>
            <person name="Wortman J.R."/>
            <person name="Bidwell S.L."/>
            <person name="Alsmark U.C.M."/>
            <person name="Besteiro S."/>
            <person name="Sicheritz-Ponten T."/>
            <person name="Noel C.J."/>
            <person name="Dacks J.B."/>
            <person name="Foster P.G."/>
            <person name="Simillion C."/>
            <person name="Van de Peer Y."/>
            <person name="Miranda-Saavedra D."/>
            <person name="Barton G.J."/>
            <person name="Westrop G.D."/>
            <person name="Mueller S."/>
            <person name="Dessi D."/>
            <person name="Fiori P.L."/>
            <person name="Ren Q."/>
            <person name="Paulsen I."/>
            <person name="Zhang H."/>
            <person name="Bastida-Corcuera F.D."/>
            <person name="Simoes-Barbosa A."/>
            <person name="Brown M.T."/>
            <person name="Hayes R.D."/>
            <person name="Mukherjee M."/>
            <person name="Okumura C.Y."/>
            <person name="Schneider R."/>
            <person name="Smith A.J."/>
            <person name="Vanacova S."/>
            <person name="Villalvazo M."/>
            <person name="Haas B.J."/>
            <person name="Pertea M."/>
            <person name="Feldblyum T.V."/>
            <person name="Utterback T.R."/>
            <person name="Shu C.L."/>
            <person name="Osoegawa K."/>
            <person name="de Jong P.J."/>
            <person name="Hrdy I."/>
            <person name="Horvathova L."/>
            <person name="Zubacova Z."/>
            <person name="Dolezal P."/>
            <person name="Malik S.B."/>
            <person name="Logsdon J.M. Jr."/>
            <person name="Henze K."/>
            <person name="Gupta A."/>
            <person name="Wang C.C."/>
            <person name="Dunne R.L."/>
            <person name="Upcroft J.A."/>
            <person name="Upcroft P."/>
            <person name="White O."/>
            <person name="Salzberg S.L."/>
            <person name="Tang P."/>
            <person name="Chiu C.-H."/>
            <person name="Lee Y.-S."/>
            <person name="Embley T.M."/>
            <person name="Coombs G.H."/>
            <person name="Mottram J.C."/>
            <person name="Tachezy J."/>
            <person name="Fraser-Liggett C.M."/>
            <person name="Johnson P.J."/>
        </authorList>
    </citation>
    <scope>NUCLEOTIDE SEQUENCE [LARGE SCALE GENOMIC DNA]</scope>
    <source>
        <strain evidence="2">G3</strain>
    </source>
</reference>
<reference evidence="2" key="1">
    <citation type="submission" date="2006-10" db="EMBL/GenBank/DDBJ databases">
        <authorList>
            <person name="Amadeo P."/>
            <person name="Zhao Q."/>
            <person name="Wortman J."/>
            <person name="Fraser-Liggett C."/>
            <person name="Carlton J."/>
        </authorList>
    </citation>
    <scope>NUCLEOTIDE SEQUENCE</scope>
    <source>
        <strain evidence="2">G3</strain>
    </source>
</reference>